<dbReference type="AlphaFoldDB" id="A0A1W1DWN4"/>
<protein>
    <submittedName>
        <fullName evidence="2">Uncharacterized protein</fullName>
    </submittedName>
</protein>
<keyword evidence="1" id="KW-1133">Transmembrane helix</keyword>
<feature type="transmembrane region" description="Helical" evidence="1">
    <location>
        <begin position="142"/>
        <end position="165"/>
    </location>
</feature>
<feature type="transmembrane region" description="Helical" evidence="1">
    <location>
        <begin position="101"/>
        <end position="122"/>
    </location>
</feature>
<feature type="transmembrane region" description="Helical" evidence="1">
    <location>
        <begin position="23"/>
        <end position="56"/>
    </location>
</feature>
<organism evidence="2">
    <name type="scientific">hydrothermal vent metagenome</name>
    <dbReference type="NCBI Taxonomy" id="652676"/>
    <lineage>
        <taxon>unclassified sequences</taxon>
        <taxon>metagenomes</taxon>
        <taxon>ecological metagenomes</taxon>
    </lineage>
</organism>
<proteinExistence type="predicted"/>
<keyword evidence="1" id="KW-0812">Transmembrane</keyword>
<reference evidence="2" key="1">
    <citation type="submission" date="2016-10" db="EMBL/GenBank/DDBJ databases">
        <authorList>
            <person name="de Groot N.N."/>
        </authorList>
    </citation>
    <scope>NUCLEOTIDE SEQUENCE</scope>
</reference>
<sequence length="170" mass="18752">MVLLSRVLISGLDSSDFVIGNYLWLPIGAAILSYLLFGFKVFPGVLLGYLLAEVLIEGSIGDISQRELLSRTMSSLAPIFAISIMRVFSLSNFFDDDKINIGHVFFLVFLSAVISTLLKTFFVYDKADKFLADPVGHIGSYLLGDMIGGIVFIYIGIKVFSSFFAKNKLI</sequence>
<keyword evidence="1" id="KW-0472">Membrane</keyword>
<evidence type="ECO:0000313" key="2">
    <source>
        <dbReference type="EMBL" id="SFV86025.1"/>
    </source>
</evidence>
<gene>
    <name evidence="2" type="ORF">MNB_SUP05-9-670</name>
</gene>
<feature type="transmembrane region" description="Helical" evidence="1">
    <location>
        <begin position="68"/>
        <end position="89"/>
    </location>
</feature>
<accession>A0A1W1DWN4</accession>
<dbReference type="EMBL" id="FPHX01000232">
    <property type="protein sequence ID" value="SFV86025.1"/>
    <property type="molecule type" value="Genomic_DNA"/>
</dbReference>
<name>A0A1W1DWN4_9ZZZZ</name>
<evidence type="ECO:0000256" key="1">
    <source>
        <dbReference type="SAM" id="Phobius"/>
    </source>
</evidence>